<proteinExistence type="predicted"/>
<keyword evidence="3" id="KW-1185">Reference proteome</keyword>
<dbReference type="EMBL" id="KL142369">
    <property type="protein sequence ID" value="KDR82736.1"/>
    <property type="molecule type" value="Genomic_DNA"/>
</dbReference>
<accession>A0A067THU8</accession>
<dbReference type="HOGENOM" id="CLU_1235100_0_0_1"/>
<feature type="compositionally biased region" description="Basic residues" evidence="1">
    <location>
        <begin position="110"/>
        <end position="128"/>
    </location>
</feature>
<organism evidence="2 3">
    <name type="scientific">Galerina marginata (strain CBS 339.88)</name>
    <dbReference type="NCBI Taxonomy" id="685588"/>
    <lineage>
        <taxon>Eukaryota</taxon>
        <taxon>Fungi</taxon>
        <taxon>Dikarya</taxon>
        <taxon>Basidiomycota</taxon>
        <taxon>Agaricomycotina</taxon>
        <taxon>Agaricomycetes</taxon>
        <taxon>Agaricomycetidae</taxon>
        <taxon>Agaricales</taxon>
        <taxon>Agaricineae</taxon>
        <taxon>Strophariaceae</taxon>
        <taxon>Galerina</taxon>
    </lineage>
</organism>
<evidence type="ECO:0000313" key="2">
    <source>
        <dbReference type="EMBL" id="KDR82736.1"/>
    </source>
</evidence>
<gene>
    <name evidence="2" type="ORF">GALMADRAFT_112690</name>
</gene>
<name>A0A067THU8_GALM3</name>
<feature type="compositionally biased region" description="Polar residues" evidence="1">
    <location>
        <begin position="48"/>
        <end position="66"/>
    </location>
</feature>
<protein>
    <submittedName>
        <fullName evidence="2">Uncharacterized protein</fullName>
    </submittedName>
</protein>
<feature type="compositionally biased region" description="Basic and acidic residues" evidence="1">
    <location>
        <begin position="129"/>
        <end position="140"/>
    </location>
</feature>
<sequence length="224" mass="25030">MSIWTSSSRLFTSSQCFHVTRTLVRECSSSGAARYLRSRQHNLLYSTNAADNAAPSQSLPTSLPRSSSDEFRPDPSISAPPKPQYDPSDNKLGHETEKSETFADHLVGLLKKKERERKRRRKPHRAPTKKNDIKVSEKKPQQPLESSDGLTKVLHSSTTSTPTFDCYIVRESWKGEPWSITENPTTVDQPPDVLRSTPPHTSPKEVSQEGSIGPSNESVLIGEY</sequence>
<feature type="compositionally biased region" description="Polar residues" evidence="1">
    <location>
        <begin position="208"/>
        <end position="218"/>
    </location>
</feature>
<dbReference type="AlphaFoldDB" id="A0A067THU8"/>
<reference evidence="3" key="1">
    <citation type="journal article" date="2014" name="Proc. Natl. Acad. Sci. U.S.A.">
        <title>Extensive sampling of basidiomycete genomes demonstrates inadequacy of the white-rot/brown-rot paradigm for wood decay fungi.</title>
        <authorList>
            <person name="Riley R."/>
            <person name="Salamov A.A."/>
            <person name="Brown D.W."/>
            <person name="Nagy L.G."/>
            <person name="Floudas D."/>
            <person name="Held B.W."/>
            <person name="Levasseur A."/>
            <person name="Lombard V."/>
            <person name="Morin E."/>
            <person name="Otillar R."/>
            <person name="Lindquist E.A."/>
            <person name="Sun H."/>
            <person name="LaButti K.M."/>
            <person name="Schmutz J."/>
            <person name="Jabbour D."/>
            <person name="Luo H."/>
            <person name="Baker S.E."/>
            <person name="Pisabarro A.G."/>
            <person name="Walton J.D."/>
            <person name="Blanchette R.A."/>
            <person name="Henrissat B."/>
            <person name="Martin F."/>
            <person name="Cullen D."/>
            <person name="Hibbett D.S."/>
            <person name="Grigoriev I.V."/>
        </authorList>
    </citation>
    <scope>NUCLEOTIDE SEQUENCE [LARGE SCALE GENOMIC DNA]</scope>
    <source>
        <strain evidence="3">CBS 339.88</strain>
    </source>
</reference>
<feature type="compositionally biased region" description="Basic and acidic residues" evidence="1">
    <location>
        <begin position="88"/>
        <end position="103"/>
    </location>
</feature>
<evidence type="ECO:0000256" key="1">
    <source>
        <dbReference type="SAM" id="MobiDB-lite"/>
    </source>
</evidence>
<evidence type="ECO:0000313" key="3">
    <source>
        <dbReference type="Proteomes" id="UP000027222"/>
    </source>
</evidence>
<feature type="region of interest" description="Disordered" evidence="1">
    <location>
        <begin position="178"/>
        <end position="224"/>
    </location>
</feature>
<feature type="compositionally biased region" description="Polar residues" evidence="1">
    <location>
        <begin position="143"/>
        <end position="160"/>
    </location>
</feature>
<dbReference type="Proteomes" id="UP000027222">
    <property type="component" value="Unassembled WGS sequence"/>
</dbReference>
<feature type="region of interest" description="Disordered" evidence="1">
    <location>
        <begin position="48"/>
        <end position="160"/>
    </location>
</feature>